<dbReference type="Pfam" id="PF01177">
    <property type="entry name" value="Asp_Glu_race"/>
    <property type="match status" value="1"/>
</dbReference>
<dbReference type="Proteomes" id="UP001148614">
    <property type="component" value="Unassembled WGS sequence"/>
</dbReference>
<evidence type="ECO:0008006" key="5">
    <source>
        <dbReference type="Google" id="ProtNLM"/>
    </source>
</evidence>
<dbReference type="PANTHER" id="PTHR21198:SF7">
    <property type="entry name" value="ASPARTATE-GLUTAMATE RACEMASE FAMILY"/>
    <property type="match status" value="1"/>
</dbReference>
<sequence>MKTLLLLGGMTPDVTKLYYDIINRAARSALGGRHNAPLYLYSANLEAMVQYAGAGDWDSFAKVYTDAIDALADKVDAVVVSAILAHKVTPQLTQSLSSSSSTGVPLLHIADCVSSHLKAQHPQVHTVGLLGPKITMLDRDDPDFFIGRLESPKNGFRVVVPETQAEIEEVNRGMMEEVTKGIAAVTPQTKAMFLQQVNRLIERGAQGIILGSTDLGFVVRQEDLPEGVIVIEPGSIHAAEAAKWALES</sequence>
<dbReference type="InterPro" id="IPR004380">
    <property type="entry name" value="Asp_race"/>
</dbReference>
<reference evidence="3" key="1">
    <citation type="submission" date="2022-07" db="EMBL/GenBank/DDBJ databases">
        <title>Genome Sequence of Xylaria arbuscula.</title>
        <authorList>
            <person name="Buettner E."/>
        </authorList>
    </citation>
    <scope>NUCLEOTIDE SEQUENCE</scope>
    <source>
        <strain evidence="3">VT107</strain>
    </source>
</reference>
<organism evidence="3 4">
    <name type="scientific">Xylaria arbuscula</name>
    <dbReference type="NCBI Taxonomy" id="114810"/>
    <lineage>
        <taxon>Eukaryota</taxon>
        <taxon>Fungi</taxon>
        <taxon>Dikarya</taxon>
        <taxon>Ascomycota</taxon>
        <taxon>Pezizomycotina</taxon>
        <taxon>Sordariomycetes</taxon>
        <taxon>Xylariomycetidae</taxon>
        <taxon>Xylariales</taxon>
        <taxon>Xylariaceae</taxon>
        <taxon>Xylaria</taxon>
    </lineage>
</organism>
<comment type="caution">
    <text evidence="3">The sequence shown here is derived from an EMBL/GenBank/DDBJ whole genome shotgun (WGS) entry which is preliminary data.</text>
</comment>
<evidence type="ECO:0000313" key="4">
    <source>
        <dbReference type="Proteomes" id="UP001148614"/>
    </source>
</evidence>
<dbReference type="InterPro" id="IPR015942">
    <property type="entry name" value="Asp/Glu/hydantoin_racemase"/>
</dbReference>
<dbReference type="VEuPathDB" id="FungiDB:F4678DRAFT_435493"/>
<keyword evidence="2" id="KW-0413">Isomerase</keyword>
<dbReference type="EMBL" id="JANPWZ010003495">
    <property type="protein sequence ID" value="KAJ3552390.1"/>
    <property type="molecule type" value="Genomic_DNA"/>
</dbReference>
<dbReference type="GO" id="GO:0047661">
    <property type="term" value="F:amino-acid racemase activity"/>
    <property type="evidence" value="ECO:0007669"/>
    <property type="project" value="InterPro"/>
</dbReference>
<protein>
    <recommendedName>
        <fullName evidence="5">Aspartate racemase</fullName>
    </recommendedName>
</protein>
<dbReference type="SUPFAM" id="SSF53681">
    <property type="entry name" value="Aspartate/glutamate racemase"/>
    <property type="match status" value="2"/>
</dbReference>
<dbReference type="Gene3D" id="3.40.50.1860">
    <property type="match status" value="2"/>
</dbReference>
<evidence type="ECO:0000256" key="2">
    <source>
        <dbReference type="ARBA" id="ARBA00023235"/>
    </source>
</evidence>
<keyword evidence="4" id="KW-1185">Reference proteome</keyword>
<evidence type="ECO:0000256" key="1">
    <source>
        <dbReference type="ARBA" id="ARBA00007847"/>
    </source>
</evidence>
<gene>
    <name evidence="3" type="ORF">NPX13_g11126</name>
</gene>
<name>A0A9W8N393_9PEZI</name>
<evidence type="ECO:0000313" key="3">
    <source>
        <dbReference type="EMBL" id="KAJ3552390.1"/>
    </source>
</evidence>
<dbReference type="NCBIfam" id="TIGR00035">
    <property type="entry name" value="asp_race"/>
    <property type="match status" value="1"/>
</dbReference>
<dbReference type="PANTHER" id="PTHR21198">
    <property type="entry name" value="GLUTAMATE RACEMASE"/>
    <property type="match status" value="1"/>
</dbReference>
<accession>A0A9W8N393</accession>
<dbReference type="InterPro" id="IPR001920">
    <property type="entry name" value="Asp/Glu_race"/>
</dbReference>
<proteinExistence type="inferred from homology"/>
<dbReference type="AlphaFoldDB" id="A0A9W8N393"/>
<comment type="similarity">
    <text evidence="1">Belongs to the aspartate/glutamate racemases family.</text>
</comment>